<dbReference type="CDD" id="cd04485">
    <property type="entry name" value="DnaE_OBF"/>
    <property type="match status" value="1"/>
</dbReference>
<evidence type="ECO:0000256" key="9">
    <source>
        <dbReference type="ARBA" id="ARBA00049244"/>
    </source>
</evidence>
<dbReference type="InParanoid" id="A9B8D8"/>
<dbReference type="PANTHER" id="PTHR32294">
    <property type="entry name" value="DNA POLYMERASE III SUBUNIT ALPHA"/>
    <property type="match status" value="1"/>
</dbReference>
<dbReference type="Gene3D" id="1.10.10.1600">
    <property type="entry name" value="Bacterial DNA polymerase III alpha subunit, thumb domain"/>
    <property type="match status" value="1"/>
</dbReference>
<keyword evidence="6 12" id="KW-0548">Nucleotidyltransferase</keyword>
<protein>
    <recommendedName>
        <fullName evidence="4">DNA polymerase III subunit alpha</fullName>
        <ecNumber evidence="3">2.7.7.7</ecNumber>
    </recommendedName>
</protein>
<dbReference type="SMART" id="SM00481">
    <property type="entry name" value="POLIIIAc"/>
    <property type="match status" value="1"/>
</dbReference>
<dbReference type="InterPro" id="IPR003141">
    <property type="entry name" value="Pol/His_phosphatase_N"/>
</dbReference>
<dbReference type="Pfam" id="PF17657">
    <property type="entry name" value="DNA_pol3_finger"/>
    <property type="match status" value="1"/>
</dbReference>
<accession>A9B8D8</accession>
<evidence type="ECO:0000256" key="10">
    <source>
        <dbReference type="SAM" id="MobiDB-lite"/>
    </source>
</evidence>
<dbReference type="InterPro" id="IPR004805">
    <property type="entry name" value="DnaE2/DnaE/PolC"/>
</dbReference>
<organism evidence="12 13">
    <name type="scientific">Herpetosiphon aurantiacus (strain ATCC 23779 / DSM 785 / 114-95)</name>
    <dbReference type="NCBI Taxonomy" id="316274"/>
    <lineage>
        <taxon>Bacteria</taxon>
        <taxon>Bacillati</taxon>
        <taxon>Chloroflexota</taxon>
        <taxon>Chloroflexia</taxon>
        <taxon>Herpetosiphonales</taxon>
        <taxon>Herpetosiphonaceae</taxon>
        <taxon>Herpetosiphon</taxon>
    </lineage>
</organism>
<dbReference type="GO" id="GO:0003887">
    <property type="term" value="F:DNA-directed DNA polymerase activity"/>
    <property type="evidence" value="ECO:0007669"/>
    <property type="project" value="UniProtKB-KW"/>
</dbReference>
<keyword evidence="5 12" id="KW-0808">Transferase</keyword>
<dbReference type="InterPro" id="IPR041931">
    <property type="entry name" value="DNA_pol3_alpha_thumb_dom"/>
</dbReference>
<dbReference type="Pfam" id="PF01336">
    <property type="entry name" value="tRNA_anti-codon"/>
    <property type="match status" value="1"/>
</dbReference>
<gene>
    <name evidence="12" type="ordered locus">Haur_3857</name>
</gene>
<evidence type="ECO:0000256" key="6">
    <source>
        <dbReference type="ARBA" id="ARBA00022695"/>
    </source>
</evidence>
<dbReference type="NCBIfam" id="NF004226">
    <property type="entry name" value="PRK05673.1"/>
    <property type="match status" value="1"/>
</dbReference>
<feature type="region of interest" description="Disordered" evidence="10">
    <location>
        <begin position="1139"/>
        <end position="1179"/>
    </location>
</feature>
<dbReference type="SUPFAM" id="SSF89550">
    <property type="entry name" value="PHP domain-like"/>
    <property type="match status" value="1"/>
</dbReference>
<evidence type="ECO:0000256" key="3">
    <source>
        <dbReference type="ARBA" id="ARBA00012417"/>
    </source>
</evidence>
<reference evidence="12 13" key="1">
    <citation type="journal article" date="2011" name="Stand. Genomic Sci.">
        <title>Complete genome sequence of the filamentous gliding predatory bacterium Herpetosiphon aurantiacus type strain (114-95(T)).</title>
        <authorList>
            <person name="Kiss H."/>
            <person name="Nett M."/>
            <person name="Domin N."/>
            <person name="Martin K."/>
            <person name="Maresca J.A."/>
            <person name="Copeland A."/>
            <person name="Lapidus A."/>
            <person name="Lucas S."/>
            <person name="Berry K.W."/>
            <person name="Glavina Del Rio T."/>
            <person name="Dalin E."/>
            <person name="Tice H."/>
            <person name="Pitluck S."/>
            <person name="Richardson P."/>
            <person name="Bruce D."/>
            <person name="Goodwin L."/>
            <person name="Han C."/>
            <person name="Detter J.C."/>
            <person name="Schmutz J."/>
            <person name="Brettin T."/>
            <person name="Land M."/>
            <person name="Hauser L."/>
            <person name="Kyrpides N.C."/>
            <person name="Ivanova N."/>
            <person name="Goker M."/>
            <person name="Woyke T."/>
            <person name="Klenk H.P."/>
            <person name="Bryant D.A."/>
        </authorList>
    </citation>
    <scope>NUCLEOTIDE SEQUENCE [LARGE SCALE GENOMIC DNA]</scope>
    <source>
        <strain evidence="13">ATCC 23779 / DSM 785 / 114-95</strain>
    </source>
</reference>
<dbReference type="HOGENOM" id="CLU_001600_0_0_0"/>
<dbReference type="Proteomes" id="UP000000787">
    <property type="component" value="Chromosome"/>
</dbReference>
<evidence type="ECO:0000256" key="1">
    <source>
        <dbReference type="ARBA" id="ARBA00004496"/>
    </source>
</evidence>
<dbReference type="InterPro" id="IPR011708">
    <property type="entry name" value="DNA_pol3_alpha_NTPase_dom"/>
</dbReference>
<dbReference type="InterPro" id="IPR004013">
    <property type="entry name" value="PHP_dom"/>
</dbReference>
<keyword evidence="13" id="KW-1185">Reference proteome</keyword>
<comment type="subcellular location">
    <subcellularLocation>
        <location evidence="1">Cytoplasm</location>
    </subcellularLocation>
</comment>
<dbReference type="BioCyc" id="HAUR316274:GHYA-3899-MONOMER"/>
<dbReference type="EMBL" id="CP000875">
    <property type="protein sequence ID" value="ABX06491.1"/>
    <property type="molecule type" value="Genomic_DNA"/>
</dbReference>
<dbReference type="InterPro" id="IPR016195">
    <property type="entry name" value="Pol/histidinol_Pase-like"/>
</dbReference>
<evidence type="ECO:0000313" key="13">
    <source>
        <dbReference type="Proteomes" id="UP000000787"/>
    </source>
</evidence>
<feature type="compositionally biased region" description="Low complexity" evidence="10">
    <location>
        <begin position="1141"/>
        <end position="1178"/>
    </location>
</feature>
<evidence type="ECO:0000313" key="12">
    <source>
        <dbReference type="EMBL" id="ABX06491.1"/>
    </source>
</evidence>
<dbReference type="GO" id="GO:0003676">
    <property type="term" value="F:nucleic acid binding"/>
    <property type="evidence" value="ECO:0007669"/>
    <property type="project" value="InterPro"/>
</dbReference>
<sequence length="1296" mass="143977">MKDFVHLHVHSEYSLLDGYATTKAIAERAAELQMDSIAITDHGVMYGAMEFYANAKKANVKPIIGMEAYIAPNSNKDPMVKGGKNYYHLLLIAQNEVGYRNLVKLTSRSHLDGMGKGIFARPRIDRQLLEQYHEGLIVTSSCIAGEVIQQVQAKQRQKAIETVAWFRDLFGPENYFIELQLHNNTPELVEINEELVRIANEMHVPLVATNDTHFVRREDLDTHSRVMAMGFNLTLQELCSKNYQMDETYHIMSGDEMWDRYKIYGTAPMENTRRIADMCNLKLDFGRVELPEFDIPEGHDAASYLRLICEEGLIKRCNGNPTEEYVQRLSYELDVINQTGFPDYMLIVWDYVKFARSNGIPCLPRGSAGASLVLYCLGITDVDPVQNKLLFERFLSPERLEMPDIDTDFADARRGEILDYIATKYGRENVAQIITYGTLGAKAALRDMGRVLDIPLSEVDRVAKLIPTLPVGMTIAKSLDKVPELKQIYDTDPKLRELMDWAQKVEGRMKSVGTHACGVVVSRHPLENMVPLQRTTKDEHGVMAAFEGPTLAKMGLLKMDILGLTNLSVAAEALQLIEQTTGKTMWLSDIPLDDKKTFEALGRGETVDVFQLESAGMTRYLVQLKPTRVDDLYGMVALYRPGPLEQIPVYIHNKNNPHAIKYIHPILKPILEDTYGVIVYQEQIMQLLQAVAEYTLGEAYIVIKAISKKNKELMAENSVRFKEGCLRKGLTQAQADELWELILPFAGYSFNRPHSTLYGLLSYQTAWLKNNYPTEYMTATLSAASGEIDEVAKSVAEASRLGVAVSPPDVNGSKEGFTIVDIAGELPEGIKYNRGIRFGLSAIRNVGVGPIQAILKVRDESGPFSSIEDFCARVDRGVLNKRVMESLVKCGAMDSLPGTRHQKLAILDRAISAGHETQKAREAGQNSLFDMLGGGEQTSTPTISPIPFPPAATGLEMQRELLNWEKELLGMYISEHPMAQALANAPHDPGRISLGMIDKKHIGTTIRLIGMINNTKRIQTKKGDSMLVGKVEDLEGEIEFVAFPRTLEQYAELLVDDAIVQITAKVDNRRDEMQLMLESVTAFKVEQTTNKAAPAATVAVRRSVGAVEAMPEYLDDGAPMPEEPFHDDVYVEVRPAMSTPSVNSAPANSNGNGYAASNGNGNGHYPNGNGNHSNGNGHAEAAPAAVTIVPRPRRKVSVAPTAAPEDSSNVAIASGPRYHLHIYLPRSGNTETDIRRMQEIDRVLRGYEGDQPITIYLPNPMGQVMLEPSYRINPQEGLLSNLYSMLGQESAVLEQL</sequence>
<evidence type="ECO:0000256" key="2">
    <source>
        <dbReference type="ARBA" id="ARBA00009496"/>
    </source>
</evidence>
<name>A9B8D8_HERA2</name>
<dbReference type="NCBIfam" id="TIGR00594">
    <property type="entry name" value="polc"/>
    <property type="match status" value="1"/>
</dbReference>
<dbReference type="PANTHER" id="PTHR32294:SF0">
    <property type="entry name" value="DNA POLYMERASE III SUBUNIT ALPHA"/>
    <property type="match status" value="1"/>
</dbReference>
<dbReference type="Pfam" id="PF07733">
    <property type="entry name" value="DNA_pol3_alpha"/>
    <property type="match status" value="1"/>
</dbReference>
<evidence type="ECO:0000259" key="11">
    <source>
        <dbReference type="SMART" id="SM00481"/>
    </source>
</evidence>
<dbReference type="eggNOG" id="COG0587">
    <property type="taxonomic scope" value="Bacteria"/>
</dbReference>
<dbReference type="InterPro" id="IPR040982">
    <property type="entry name" value="DNA_pol3_finger"/>
</dbReference>
<dbReference type="KEGG" id="hau:Haur_3857"/>
<dbReference type="Gene3D" id="3.20.20.140">
    <property type="entry name" value="Metal-dependent hydrolases"/>
    <property type="match status" value="1"/>
</dbReference>
<dbReference type="Pfam" id="PF14579">
    <property type="entry name" value="HHH_6"/>
    <property type="match status" value="1"/>
</dbReference>
<dbReference type="GO" id="GO:0006260">
    <property type="term" value="P:DNA replication"/>
    <property type="evidence" value="ECO:0007669"/>
    <property type="project" value="UniProtKB-KW"/>
</dbReference>
<evidence type="ECO:0000256" key="4">
    <source>
        <dbReference type="ARBA" id="ARBA00019114"/>
    </source>
</evidence>
<dbReference type="Gene3D" id="1.10.150.870">
    <property type="match status" value="1"/>
</dbReference>
<comment type="similarity">
    <text evidence="2">Belongs to the DNA polymerase type-C family. DnaE subfamily.</text>
</comment>
<proteinExistence type="inferred from homology"/>
<dbReference type="InterPro" id="IPR004365">
    <property type="entry name" value="NA-bd_OB_tRNA"/>
</dbReference>
<dbReference type="CDD" id="cd12113">
    <property type="entry name" value="PHP_PolIIIA_DnaE3"/>
    <property type="match status" value="1"/>
</dbReference>
<comment type="catalytic activity">
    <reaction evidence="9">
        <text>DNA(n) + a 2'-deoxyribonucleoside 5'-triphosphate = DNA(n+1) + diphosphate</text>
        <dbReference type="Rhea" id="RHEA:22508"/>
        <dbReference type="Rhea" id="RHEA-COMP:17339"/>
        <dbReference type="Rhea" id="RHEA-COMP:17340"/>
        <dbReference type="ChEBI" id="CHEBI:33019"/>
        <dbReference type="ChEBI" id="CHEBI:61560"/>
        <dbReference type="ChEBI" id="CHEBI:173112"/>
        <dbReference type="EC" id="2.7.7.7"/>
    </reaction>
</comment>
<dbReference type="EC" id="2.7.7.7" evidence="3"/>
<dbReference type="GO" id="GO:0008408">
    <property type="term" value="F:3'-5' exonuclease activity"/>
    <property type="evidence" value="ECO:0007669"/>
    <property type="project" value="InterPro"/>
</dbReference>
<evidence type="ECO:0000256" key="8">
    <source>
        <dbReference type="ARBA" id="ARBA00022932"/>
    </source>
</evidence>
<evidence type="ECO:0000256" key="5">
    <source>
        <dbReference type="ARBA" id="ARBA00022679"/>
    </source>
</evidence>
<dbReference type="InterPro" id="IPR029460">
    <property type="entry name" value="DNAPol_HHH"/>
</dbReference>
<dbReference type="STRING" id="316274.Haur_3857"/>
<keyword evidence="7" id="KW-0235">DNA replication</keyword>
<keyword evidence="8" id="KW-0239">DNA-directed DNA polymerase</keyword>
<dbReference type="Pfam" id="PF02811">
    <property type="entry name" value="PHP"/>
    <property type="match status" value="1"/>
</dbReference>
<evidence type="ECO:0000256" key="7">
    <source>
        <dbReference type="ARBA" id="ARBA00022705"/>
    </source>
</evidence>
<feature type="domain" description="Polymerase/histidinol phosphatase N-terminal" evidence="11">
    <location>
        <begin position="5"/>
        <end position="72"/>
    </location>
</feature>
<dbReference type="FunCoup" id="A9B8D8">
    <property type="interactions" value="353"/>
</dbReference>
<dbReference type="GO" id="GO:0005737">
    <property type="term" value="C:cytoplasm"/>
    <property type="evidence" value="ECO:0007669"/>
    <property type="project" value="UniProtKB-SubCell"/>
</dbReference>